<dbReference type="AlphaFoldDB" id="A0A6J6CCH8"/>
<dbReference type="EC" id="2.7.7.60" evidence="3"/>
<proteinExistence type="inferred from homology"/>
<dbReference type="Gene3D" id="3.90.550.10">
    <property type="entry name" value="Spore Coat Polysaccharide Biosynthesis Protein SpsA, Chain A"/>
    <property type="match status" value="1"/>
</dbReference>
<comment type="pathway">
    <text evidence="1">Isoprenoid biosynthesis; isopentenyl diphosphate biosynthesis via DXP pathway; isopentenyl diphosphate from 1-deoxy-D-xylulose 5-phosphate: step 2/6.</text>
</comment>
<evidence type="ECO:0000256" key="6">
    <source>
        <dbReference type="ARBA" id="ARBA00023229"/>
    </source>
</evidence>
<dbReference type="PANTHER" id="PTHR32125:SF4">
    <property type="entry name" value="2-C-METHYL-D-ERYTHRITOL 4-PHOSPHATE CYTIDYLYLTRANSFERASE, CHLOROPLASTIC"/>
    <property type="match status" value="1"/>
</dbReference>
<dbReference type="InterPro" id="IPR018294">
    <property type="entry name" value="ISPD_synthase_CS"/>
</dbReference>
<dbReference type="GO" id="GO:0050518">
    <property type="term" value="F:2-C-methyl-D-erythritol 4-phosphate cytidylyltransferase activity"/>
    <property type="evidence" value="ECO:0007669"/>
    <property type="project" value="UniProtKB-EC"/>
</dbReference>
<comment type="similarity">
    <text evidence="2">Belongs to the IspD/TarI cytidylyltransferase family. IspD subfamily.</text>
</comment>
<evidence type="ECO:0000256" key="1">
    <source>
        <dbReference type="ARBA" id="ARBA00004787"/>
    </source>
</evidence>
<dbReference type="InterPro" id="IPR034683">
    <property type="entry name" value="IspD/TarI"/>
</dbReference>
<dbReference type="InterPro" id="IPR029044">
    <property type="entry name" value="Nucleotide-diphossugar_trans"/>
</dbReference>
<dbReference type="PANTHER" id="PTHR32125">
    <property type="entry name" value="2-C-METHYL-D-ERYTHRITOL 4-PHOSPHATE CYTIDYLYLTRANSFERASE, CHLOROPLASTIC"/>
    <property type="match status" value="1"/>
</dbReference>
<evidence type="ECO:0000256" key="3">
    <source>
        <dbReference type="ARBA" id="ARBA00012526"/>
    </source>
</evidence>
<dbReference type="PROSITE" id="PS01295">
    <property type="entry name" value="ISPD"/>
    <property type="match status" value="1"/>
</dbReference>
<dbReference type="SUPFAM" id="SSF53448">
    <property type="entry name" value="Nucleotide-diphospho-sugar transferases"/>
    <property type="match status" value="1"/>
</dbReference>
<protein>
    <recommendedName>
        <fullName evidence="3">2-C-methyl-D-erythritol 4-phosphate cytidylyltransferase</fullName>
        <ecNumber evidence="3">2.7.7.60</ecNumber>
    </recommendedName>
</protein>
<evidence type="ECO:0000256" key="4">
    <source>
        <dbReference type="ARBA" id="ARBA00022679"/>
    </source>
</evidence>
<keyword evidence="6" id="KW-0414">Isoprene biosynthesis</keyword>
<dbReference type="NCBIfam" id="TIGR00453">
    <property type="entry name" value="ispD"/>
    <property type="match status" value="1"/>
</dbReference>
<dbReference type="InterPro" id="IPR050088">
    <property type="entry name" value="IspD/TarI_cytidylyltransf_bact"/>
</dbReference>
<gene>
    <name evidence="7" type="ORF">UFOPK1506_00235</name>
</gene>
<dbReference type="GO" id="GO:0019288">
    <property type="term" value="P:isopentenyl diphosphate biosynthetic process, methylerythritol 4-phosphate pathway"/>
    <property type="evidence" value="ECO:0007669"/>
    <property type="project" value="UniProtKB-UniPathway"/>
</dbReference>
<organism evidence="7">
    <name type="scientific">freshwater metagenome</name>
    <dbReference type="NCBI Taxonomy" id="449393"/>
    <lineage>
        <taxon>unclassified sequences</taxon>
        <taxon>metagenomes</taxon>
        <taxon>ecological metagenomes</taxon>
    </lineage>
</organism>
<dbReference type="EMBL" id="CAEZSV010000024">
    <property type="protein sequence ID" value="CAB4547768.1"/>
    <property type="molecule type" value="Genomic_DNA"/>
</dbReference>
<accession>A0A6J6CCH8</accession>
<keyword evidence="5" id="KW-0548">Nucleotidyltransferase</keyword>
<evidence type="ECO:0000256" key="2">
    <source>
        <dbReference type="ARBA" id="ARBA00009789"/>
    </source>
</evidence>
<dbReference type="HAMAP" id="MF_00108">
    <property type="entry name" value="IspD"/>
    <property type="match status" value="1"/>
</dbReference>
<dbReference type="InterPro" id="IPR001228">
    <property type="entry name" value="IspD"/>
</dbReference>
<name>A0A6J6CCH8_9ZZZZ</name>
<dbReference type="Pfam" id="PF01128">
    <property type="entry name" value="IspD"/>
    <property type="match status" value="1"/>
</dbReference>
<keyword evidence="4" id="KW-0808">Transferase</keyword>
<evidence type="ECO:0000313" key="7">
    <source>
        <dbReference type="EMBL" id="CAB4547768.1"/>
    </source>
</evidence>
<reference evidence="7" key="1">
    <citation type="submission" date="2020-05" db="EMBL/GenBank/DDBJ databases">
        <authorList>
            <person name="Chiriac C."/>
            <person name="Salcher M."/>
            <person name="Ghai R."/>
            <person name="Kavagutti S V."/>
        </authorList>
    </citation>
    <scope>NUCLEOTIDE SEQUENCE</scope>
</reference>
<dbReference type="CDD" id="cd02516">
    <property type="entry name" value="CDP-ME_synthetase"/>
    <property type="match status" value="1"/>
</dbReference>
<dbReference type="UniPathway" id="UPA00056">
    <property type="reaction ID" value="UER00093"/>
</dbReference>
<evidence type="ECO:0000256" key="5">
    <source>
        <dbReference type="ARBA" id="ARBA00022695"/>
    </source>
</evidence>
<sequence length="225" mass="23332">MSHSQTAVIIPAAGSGQRLGVGIPKALVEIAALTLIERAAQNLSPIAANIVIAAPPGFEENFRSIFSQAHLSAQVVVVTGGATRSQSVANALAALPVTTKYVLIHDAARAFAPTNLAELVIAQLEAGERAVVPALDVIDTIKVVDERGYVINTPDRNSLRAVQTPQGFTRDAISAAHASGADATDDAALVALLGIPVKVIPGSALARKITTLDDLTWAQELAVRQ</sequence>